<gene>
    <name evidence="2" type="ORF">P4B07_04475</name>
</gene>
<dbReference type="GeneID" id="29518551"/>
<evidence type="ECO:0000313" key="2">
    <source>
        <dbReference type="EMBL" id="WFP91639.1"/>
    </source>
</evidence>
<dbReference type="CDD" id="cd04301">
    <property type="entry name" value="NAT_SF"/>
    <property type="match status" value="1"/>
</dbReference>
<evidence type="ECO:0000313" key="3">
    <source>
        <dbReference type="Proteomes" id="UP001214094"/>
    </source>
</evidence>
<dbReference type="InterPro" id="IPR000182">
    <property type="entry name" value="GNAT_dom"/>
</dbReference>
<dbReference type="Gene3D" id="3.40.630.30">
    <property type="match status" value="1"/>
</dbReference>
<dbReference type="SUPFAM" id="SSF55729">
    <property type="entry name" value="Acyl-CoA N-acyltransferases (Nat)"/>
    <property type="match status" value="1"/>
</dbReference>
<organism evidence="2 3">
    <name type="scientific">Ensifer adhaerens</name>
    <name type="common">Sinorhizobium morelense</name>
    <dbReference type="NCBI Taxonomy" id="106592"/>
    <lineage>
        <taxon>Bacteria</taxon>
        <taxon>Pseudomonadati</taxon>
        <taxon>Pseudomonadota</taxon>
        <taxon>Alphaproteobacteria</taxon>
        <taxon>Hyphomicrobiales</taxon>
        <taxon>Rhizobiaceae</taxon>
        <taxon>Sinorhizobium/Ensifer group</taxon>
        <taxon>Ensifer</taxon>
    </lineage>
</organism>
<dbReference type="EMBL" id="CP121308">
    <property type="protein sequence ID" value="WFP91639.1"/>
    <property type="molecule type" value="Genomic_DNA"/>
</dbReference>
<dbReference type="Proteomes" id="UP001214094">
    <property type="component" value="Chromosome"/>
</dbReference>
<dbReference type="PANTHER" id="PTHR47237">
    <property type="entry name" value="SLL0310 PROTEIN"/>
    <property type="match status" value="1"/>
</dbReference>
<dbReference type="InterPro" id="IPR052729">
    <property type="entry name" value="Acyl/Acetyltrans_Enzymes"/>
</dbReference>
<dbReference type="InterPro" id="IPR041496">
    <property type="entry name" value="YitH/HolE_GNAT"/>
</dbReference>
<proteinExistence type="predicted"/>
<keyword evidence="3" id="KW-1185">Reference proteome</keyword>
<dbReference type="RefSeq" id="WP_034803909.1">
    <property type="nucleotide sequence ID" value="NZ_CP015880.1"/>
</dbReference>
<sequence length="280" mass="30901">MQQQIRRASRADLDIMIEWAAEEGWNPGLGDAGPFWAADPEGYWVADGEGAPVAAISLARYNESFGFLGFFITRPDHRGRGIGRQLWQQAMSVADRRIVGLDGVVAQQENYSRSGFVYAHANIRYGGIIDVVEPPGADLLEVAPVHMPLLIDYDRRFVPARREVFLREWLKASDGRRSVLLLRDGAVAAYGTIRACRNGFKIGPLFSDTETGADLVFRKLAAGVNGSEVYLDIPEPNASAKALCDRYNLKPVFETARMYRGPDPGLPLARIDGITTFELG</sequence>
<protein>
    <submittedName>
        <fullName evidence="2">GNAT family N-acetyltransferase</fullName>
    </submittedName>
</protein>
<dbReference type="Gene3D" id="3.40.630.90">
    <property type="match status" value="1"/>
</dbReference>
<feature type="domain" description="N-acetyltransferase" evidence="1">
    <location>
        <begin position="3"/>
        <end position="152"/>
    </location>
</feature>
<accession>A0ABY8HHP6</accession>
<dbReference type="PROSITE" id="PS51186">
    <property type="entry name" value="GNAT"/>
    <property type="match status" value="1"/>
</dbReference>
<reference evidence="2 3" key="1">
    <citation type="submission" date="2023-03" db="EMBL/GenBank/DDBJ databases">
        <title>Comparative genome and transcriptome analysis combination mining strategies for increasing vitamin B12 production of Ensifer adhaerens strain.</title>
        <authorList>
            <person name="Yongheng L."/>
        </authorList>
    </citation>
    <scope>NUCLEOTIDE SEQUENCE [LARGE SCALE GENOMIC DNA]</scope>
    <source>
        <strain evidence="2 3">Casida A-T305</strain>
    </source>
</reference>
<dbReference type="Pfam" id="PF00583">
    <property type="entry name" value="Acetyltransf_1"/>
    <property type="match status" value="1"/>
</dbReference>
<dbReference type="Pfam" id="PF18014">
    <property type="entry name" value="Acetyltransf_18"/>
    <property type="match status" value="1"/>
</dbReference>
<dbReference type="InterPro" id="IPR016181">
    <property type="entry name" value="Acyl_CoA_acyltransferase"/>
</dbReference>
<name>A0ABY8HHP6_ENSAD</name>
<dbReference type="PANTHER" id="PTHR47237:SF1">
    <property type="entry name" value="SLL0310 PROTEIN"/>
    <property type="match status" value="1"/>
</dbReference>
<evidence type="ECO:0000259" key="1">
    <source>
        <dbReference type="PROSITE" id="PS51186"/>
    </source>
</evidence>